<comment type="caution">
    <text evidence="1">The sequence shown here is derived from an EMBL/GenBank/DDBJ whole genome shotgun (WGS) entry which is preliminary data.</text>
</comment>
<dbReference type="AlphaFoldDB" id="A0A4Z2H7Q9"/>
<accession>A0A4Z2H7Q9</accession>
<evidence type="ECO:0000313" key="1">
    <source>
        <dbReference type="EMBL" id="TNN61681.1"/>
    </source>
</evidence>
<gene>
    <name evidence="1" type="ORF">EYF80_028111</name>
</gene>
<dbReference type="Proteomes" id="UP000314294">
    <property type="component" value="Unassembled WGS sequence"/>
</dbReference>
<dbReference type="EMBL" id="SRLO01000311">
    <property type="protein sequence ID" value="TNN61681.1"/>
    <property type="molecule type" value="Genomic_DNA"/>
</dbReference>
<name>A0A4Z2H7Q9_9TELE</name>
<protein>
    <submittedName>
        <fullName evidence="1">Uncharacterized protein</fullName>
    </submittedName>
</protein>
<evidence type="ECO:0000313" key="2">
    <source>
        <dbReference type="Proteomes" id="UP000314294"/>
    </source>
</evidence>
<sequence length="76" mass="8575">MKITTKHRVLSQFMAVAQHAVSQQAFSLRFPIFREAGALELMIAKNHYLVTSRPATDIFDHRVRLHAWGGGGEDVL</sequence>
<keyword evidence="2" id="KW-1185">Reference proteome</keyword>
<proteinExistence type="predicted"/>
<reference evidence="1 2" key="1">
    <citation type="submission" date="2019-03" db="EMBL/GenBank/DDBJ databases">
        <title>First draft genome of Liparis tanakae, snailfish: a comprehensive survey of snailfish specific genes.</title>
        <authorList>
            <person name="Kim W."/>
            <person name="Song I."/>
            <person name="Jeong J.-H."/>
            <person name="Kim D."/>
            <person name="Kim S."/>
            <person name="Ryu S."/>
            <person name="Song J.Y."/>
            <person name="Lee S.K."/>
        </authorList>
    </citation>
    <scope>NUCLEOTIDE SEQUENCE [LARGE SCALE GENOMIC DNA]</scope>
    <source>
        <tissue evidence="1">Muscle</tissue>
    </source>
</reference>
<organism evidence="1 2">
    <name type="scientific">Liparis tanakae</name>
    <name type="common">Tanaka's snailfish</name>
    <dbReference type="NCBI Taxonomy" id="230148"/>
    <lineage>
        <taxon>Eukaryota</taxon>
        <taxon>Metazoa</taxon>
        <taxon>Chordata</taxon>
        <taxon>Craniata</taxon>
        <taxon>Vertebrata</taxon>
        <taxon>Euteleostomi</taxon>
        <taxon>Actinopterygii</taxon>
        <taxon>Neopterygii</taxon>
        <taxon>Teleostei</taxon>
        <taxon>Neoteleostei</taxon>
        <taxon>Acanthomorphata</taxon>
        <taxon>Eupercaria</taxon>
        <taxon>Perciformes</taxon>
        <taxon>Cottioidei</taxon>
        <taxon>Cottales</taxon>
        <taxon>Liparidae</taxon>
        <taxon>Liparis</taxon>
    </lineage>
</organism>